<keyword evidence="1" id="KW-0614">Plasmid</keyword>
<geneLocation type="plasmid" evidence="1">
    <name>pLPU83b</name>
</geneLocation>
<sequence>MNLWCVGLISTPKNSVSMSQWLSYLVQIEDGLYPGEGRHHGGLSFLGPRHCNPYKKYPKRKCSALQLVQLGS</sequence>
<reference evidence="1" key="1">
    <citation type="submission" date="2013-11" db="EMBL/GenBank/DDBJ databases">
        <title>Draft genome sequence of the broad-host-range Rhizobium sp. LPU83 strain, a member of the low-genetic diversity Oregon-like Rhizobium sp. group.</title>
        <authorList>
            <person name="Wibberg D."/>
            <person name="Puehler A."/>
            <person name="Schlueter A."/>
        </authorList>
    </citation>
    <scope>NUCLEOTIDE SEQUENCE [LARGE SCALE GENOMIC DNA]</scope>
    <source>
        <strain evidence="1">LPU83</strain>
        <plasmid evidence="1">pLPU83b</plasmid>
    </source>
</reference>
<accession>W6RGV4</accession>
<organism evidence="1 2">
    <name type="scientific">Rhizobium favelukesii</name>
    <dbReference type="NCBI Taxonomy" id="348824"/>
    <lineage>
        <taxon>Bacteria</taxon>
        <taxon>Pseudomonadati</taxon>
        <taxon>Pseudomonadota</taxon>
        <taxon>Alphaproteobacteria</taxon>
        <taxon>Hyphomicrobiales</taxon>
        <taxon>Rhizobiaceae</taxon>
        <taxon>Rhizobium/Agrobacterium group</taxon>
        <taxon>Rhizobium</taxon>
    </lineage>
</organism>
<keyword evidence="2" id="KW-1185">Reference proteome</keyword>
<proteinExistence type="predicted"/>
<evidence type="ECO:0000313" key="2">
    <source>
        <dbReference type="Proteomes" id="UP000019443"/>
    </source>
</evidence>
<evidence type="ECO:0000313" key="1">
    <source>
        <dbReference type="EMBL" id="CDM60417.1"/>
    </source>
</evidence>
<dbReference type="EMBL" id="CBYB010000042">
    <property type="protein sequence ID" value="CDM60417.1"/>
    <property type="molecule type" value="Genomic_DNA"/>
</dbReference>
<gene>
    <name evidence="1" type="ORF">LPU83_pLPU83b_0432</name>
</gene>
<dbReference type="AlphaFoldDB" id="W6RGV4"/>
<name>W6RGV4_9HYPH</name>
<comment type="caution">
    <text evidence="1">The sequence shown here is derived from an EMBL/GenBank/DDBJ whole genome shotgun (WGS) entry which is preliminary data.</text>
</comment>
<dbReference type="Proteomes" id="UP000019443">
    <property type="component" value="Unassembled WGS sequence"/>
</dbReference>
<protein>
    <submittedName>
        <fullName evidence="1">Uncharacterized protein</fullName>
    </submittedName>
</protein>